<protein>
    <submittedName>
        <fullName evidence="1">Uncharacterized protein</fullName>
    </submittedName>
</protein>
<reference evidence="1" key="2">
    <citation type="journal article" date="2015" name="Data Brief">
        <title>Shoot transcriptome of the giant reed, Arundo donax.</title>
        <authorList>
            <person name="Barrero R.A."/>
            <person name="Guerrero F.D."/>
            <person name="Moolhuijzen P."/>
            <person name="Goolsby J.A."/>
            <person name="Tidwell J."/>
            <person name="Bellgard S.E."/>
            <person name="Bellgard M.I."/>
        </authorList>
    </citation>
    <scope>NUCLEOTIDE SEQUENCE</scope>
    <source>
        <tissue evidence="1">Shoot tissue taken approximately 20 cm above the soil surface</tissue>
    </source>
</reference>
<accession>A0A0A8ZMT5</accession>
<name>A0A0A8ZMT5_ARUDO</name>
<reference evidence="1" key="1">
    <citation type="submission" date="2014-09" db="EMBL/GenBank/DDBJ databases">
        <authorList>
            <person name="Magalhaes I.L.F."/>
            <person name="Oliveira U."/>
            <person name="Santos F.R."/>
            <person name="Vidigal T.H.D.A."/>
            <person name="Brescovit A.D."/>
            <person name="Santos A.J."/>
        </authorList>
    </citation>
    <scope>NUCLEOTIDE SEQUENCE</scope>
    <source>
        <tissue evidence="1">Shoot tissue taken approximately 20 cm above the soil surface</tissue>
    </source>
</reference>
<dbReference type="EMBL" id="GBRH01257166">
    <property type="protein sequence ID" value="JAD40729.1"/>
    <property type="molecule type" value="Transcribed_RNA"/>
</dbReference>
<proteinExistence type="predicted"/>
<dbReference type="AlphaFoldDB" id="A0A0A8ZMT5"/>
<organism evidence="1">
    <name type="scientific">Arundo donax</name>
    <name type="common">Giant reed</name>
    <name type="synonym">Donax arundinaceus</name>
    <dbReference type="NCBI Taxonomy" id="35708"/>
    <lineage>
        <taxon>Eukaryota</taxon>
        <taxon>Viridiplantae</taxon>
        <taxon>Streptophyta</taxon>
        <taxon>Embryophyta</taxon>
        <taxon>Tracheophyta</taxon>
        <taxon>Spermatophyta</taxon>
        <taxon>Magnoliopsida</taxon>
        <taxon>Liliopsida</taxon>
        <taxon>Poales</taxon>
        <taxon>Poaceae</taxon>
        <taxon>PACMAD clade</taxon>
        <taxon>Arundinoideae</taxon>
        <taxon>Arundineae</taxon>
        <taxon>Arundo</taxon>
    </lineage>
</organism>
<sequence>MYAEKGNLQRERHLMTFCQIKYTAHHHHLDNVVLIP</sequence>
<evidence type="ECO:0000313" key="1">
    <source>
        <dbReference type="EMBL" id="JAD40729.1"/>
    </source>
</evidence>